<comment type="caution">
    <text evidence="2">The sequence shown here is derived from an EMBL/GenBank/DDBJ whole genome shotgun (WGS) entry which is preliminary data.</text>
</comment>
<keyword evidence="3" id="KW-1185">Reference proteome</keyword>
<accession>W6UJY8</accession>
<dbReference type="AlphaFoldDB" id="W6UJY8"/>
<sequence>MDEQVCGLDSIVPPPSYVGKRKREEEEGEKEEEEEEEEEREIKIGLNEQDERLLSN</sequence>
<evidence type="ECO:0000256" key="1">
    <source>
        <dbReference type="SAM" id="MobiDB-lite"/>
    </source>
</evidence>
<protein>
    <submittedName>
        <fullName evidence="2">Uncharacterized protein</fullName>
    </submittedName>
</protein>
<feature type="region of interest" description="Disordered" evidence="1">
    <location>
        <begin position="1"/>
        <end position="56"/>
    </location>
</feature>
<dbReference type="EMBL" id="APAU02000020">
    <property type="protein sequence ID" value="EUB61383.1"/>
    <property type="molecule type" value="Genomic_DNA"/>
</dbReference>
<dbReference type="CTD" id="36339388"/>
<dbReference type="Proteomes" id="UP000019149">
    <property type="component" value="Unassembled WGS sequence"/>
</dbReference>
<dbReference type="GeneID" id="36339388"/>
<dbReference type="KEGG" id="egl:EGR_03673"/>
<name>W6UJY8_ECHGR</name>
<gene>
    <name evidence="2" type="ORF">EGR_03673</name>
</gene>
<dbReference type="RefSeq" id="XP_024352579.1">
    <property type="nucleotide sequence ID" value="XM_024492922.1"/>
</dbReference>
<evidence type="ECO:0000313" key="3">
    <source>
        <dbReference type="Proteomes" id="UP000019149"/>
    </source>
</evidence>
<evidence type="ECO:0000313" key="2">
    <source>
        <dbReference type="EMBL" id="EUB61383.1"/>
    </source>
</evidence>
<feature type="compositionally biased region" description="Acidic residues" evidence="1">
    <location>
        <begin position="26"/>
        <end position="39"/>
    </location>
</feature>
<organism evidence="2 3">
    <name type="scientific">Echinococcus granulosus</name>
    <name type="common">Hydatid tapeworm</name>
    <dbReference type="NCBI Taxonomy" id="6210"/>
    <lineage>
        <taxon>Eukaryota</taxon>
        <taxon>Metazoa</taxon>
        <taxon>Spiralia</taxon>
        <taxon>Lophotrochozoa</taxon>
        <taxon>Platyhelminthes</taxon>
        <taxon>Cestoda</taxon>
        <taxon>Eucestoda</taxon>
        <taxon>Cyclophyllidea</taxon>
        <taxon>Taeniidae</taxon>
        <taxon>Echinococcus</taxon>
        <taxon>Echinococcus granulosus group</taxon>
    </lineage>
</organism>
<reference evidence="2 3" key="1">
    <citation type="journal article" date="2013" name="Nat. Genet.">
        <title>The genome of the hydatid tapeworm Echinococcus granulosus.</title>
        <authorList>
            <person name="Zheng H."/>
            <person name="Zhang W."/>
            <person name="Zhang L."/>
            <person name="Zhang Z."/>
            <person name="Li J."/>
            <person name="Lu G."/>
            <person name="Zhu Y."/>
            <person name="Wang Y."/>
            <person name="Huang Y."/>
            <person name="Liu J."/>
            <person name="Kang H."/>
            <person name="Chen J."/>
            <person name="Wang L."/>
            <person name="Chen A."/>
            <person name="Yu S."/>
            <person name="Gao Z."/>
            <person name="Jin L."/>
            <person name="Gu W."/>
            <person name="Wang Z."/>
            <person name="Zhao L."/>
            <person name="Shi B."/>
            <person name="Wen H."/>
            <person name="Lin R."/>
            <person name="Jones M.K."/>
            <person name="Brejova B."/>
            <person name="Vinar T."/>
            <person name="Zhao G."/>
            <person name="McManus D.P."/>
            <person name="Chen Z."/>
            <person name="Zhou Y."/>
            <person name="Wang S."/>
        </authorList>
    </citation>
    <scope>NUCLEOTIDE SEQUENCE [LARGE SCALE GENOMIC DNA]</scope>
</reference>
<proteinExistence type="predicted"/>